<dbReference type="PIRSF" id="PIRSF018571">
    <property type="entry name" value="SpoIIGA"/>
    <property type="match status" value="1"/>
</dbReference>
<keyword evidence="1" id="KW-0645">Protease</keyword>
<evidence type="ECO:0000256" key="2">
    <source>
        <dbReference type="PIRSR" id="PIRSR018571-1"/>
    </source>
</evidence>
<feature type="transmembrane region" description="Helical" evidence="3">
    <location>
        <begin position="6"/>
        <end position="26"/>
    </location>
</feature>
<dbReference type="GO" id="GO:0004190">
    <property type="term" value="F:aspartic-type endopeptidase activity"/>
    <property type="evidence" value="ECO:0007669"/>
    <property type="project" value="UniProtKB-KW"/>
</dbReference>
<sequence length="278" mass="31442">MEYEIYMDVLFFINVLMDLLLLNILNRIMDHKVHIGRLTAAAVVGSVWSCALAIWPYIPWILERFVTWAVIGSLMVKIAFPIRNCRELLKNVAALYLAAAALGGVMYALDVHTNTGFYIRRLLAGETTEAMPLFFWTFLLAGGYFGVRYLLAAVWSAKKERDPFYRVTLCYQGKEGTVTAFLDTGNRLKEPVTKRPVHILTYEEGIKLCETVPSFIYIPFSSIGMKNGMLPGIFLDSMTVEKDGKAMVVEKPLIAIVREPLSPDNAYQMLLNETIDHK</sequence>
<accession>A0A9D2KN72</accession>
<keyword evidence="1" id="KW-0064">Aspartyl protease</keyword>
<dbReference type="GO" id="GO:0030435">
    <property type="term" value="P:sporulation resulting in formation of a cellular spore"/>
    <property type="evidence" value="ECO:0007669"/>
    <property type="project" value="UniProtKB-KW"/>
</dbReference>
<proteinExistence type="inferred from homology"/>
<comment type="subcellular location">
    <subcellularLocation>
        <location evidence="1">Cell membrane</location>
    </subcellularLocation>
</comment>
<dbReference type="InterPro" id="IPR005081">
    <property type="entry name" value="SpoIIGA"/>
</dbReference>
<evidence type="ECO:0000256" key="3">
    <source>
        <dbReference type="SAM" id="Phobius"/>
    </source>
</evidence>
<feature type="transmembrane region" description="Helical" evidence="3">
    <location>
        <begin position="94"/>
        <end position="113"/>
    </location>
</feature>
<feature type="transmembrane region" description="Helical" evidence="3">
    <location>
        <begin position="64"/>
        <end position="82"/>
    </location>
</feature>
<keyword evidence="1" id="KW-0378">Hydrolase</keyword>
<reference evidence="4" key="1">
    <citation type="journal article" date="2021" name="PeerJ">
        <title>Extensive microbial diversity within the chicken gut microbiome revealed by metagenomics and culture.</title>
        <authorList>
            <person name="Gilroy R."/>
            <person name="Ravi A."/>
            <person name="Getino M."/>
            <person name="Pursley I."/>
            <person name="Horton D.L."/>
            <person name="Alikhan N.F."/>
            <person name="Baker D."/>
            <person name="Gharbi K."/>
            <person name="Hall N."/>
            <person name="Watson M."/>
            <person name="Adriaenssens E.M."/>
            <person name="Foster-Nyarko E."/>
            <person name="Jarju S."/>
            <person name="Secka A."/>
            <person name="Antonio M."/>
            <person name="Oren A."/>
            <person name="Chaudhuri R.R."/>
            <person name="La Ragione R."/>
            <person name="Hildebrand F."/>
            <person name="Pallen M.J."/>
        </authorList>
    </citation>
    <scope>NUCLEOTIDE SEQUENCE</scope>
    <source>
        <strain evidence="4">CHK178-16964</strain>
    </source>
</reference>
<protein>
    <recommendedName>
        <fullName evidence="1">Sporulation sigma-E factor-processing peptidase</fullName>
        <ecNumber evidence="1">3.4.23.-</ecNumber>
    </recommendedName>
    <alternativeName>
        <fullName evidence="1">Membrane-associated aspartic protease</fullName>
    </alternativeName>
    <alternativeName>
        <fullName evidence="1">Stage II sporulation protein GA</fullName>
    </alternativeName>
</protein>
<gene>
    <name evidence="4" type="ORF">IAA07_11085</name>
</gene>
<dbReference type="Proteomes" id="UP000823900">
    <property type="component" value="Unassembled WGS sequence"/>
</dbReference>
<comment type="function">
    <text evidence="1">Probable aspartic protease that is responsible for the proteolytic cleavage of the RNA polymerase sigma E factor (SigE/spoIIGB) to yield the active peptide in the mother cell during sporulation. Responds to a signal from the forespore that is triggered by the extracellular signal protein SpoIIR.</text>
</comment>
<comment type="caution">
    <text evidence="4">The sequence shown here is derived from an EMBL/GenBank/DDBJ whole genome shotgun (WGS) entry which is preliminary data.</text>
</comment>
<evidence type="ECO:0000313" key="5">
    <source>
        <dbReference type="Proteomes" id="UP000823900"/>
    </source>
</evidence>
<evidence type="ECO:0000256" key="1">
    <source>
        <dbReference type="PIRNR" id="PIRNR018571"/>
    </source>
</evidence>
<dbReference type="EMBL" id="DWZA01000096">
    <property type="protein sequence ID" value="HJA72097.1"/>
    <property type="molecule type" value="Genomic_DNA"/>
</dbReference>
<dbReference type="GO" id="GO:0030436">
    <property type="term" value="P:asexual sporulation"/>
    <property type="evidence" value="ECO:0007669"/>
    <property type="project" value="InterPro"/>
</dbReference>
<feature type="active site" evidence="2">
    <location>
        <position position="183"/>
    </location>
</feature>
<name>A0A9D2KN72_9FIRM</name>
<keyword evidence="1 3" id="KW-0472">Membrane</keyword>
<keyword evidence="3" id="KW-1133">Transmembrane helix</keyword>
<dbReference type="GO" id="GO:0005886">
    <property type="term" value="C:plasma membrane"/>
    <property type="evidence" value="ECO:0007669"/>
    <property type="project" value="UniProtKB-SubCell"/>
</dbReference>
<keyword evidence="3" id="KW-0812">Transmembrane</keyword>
<keyword evidence="1" id="KW-0749">Sporulation</keyword>
<keyword evidence="1" id="KW-1003">Cell membrane</keyword>
<evidence type="ECO:0000313" key="4">
    <source>
        <dbReference type="EMBL" id="HJA72097.1"/>
    </source>
</evidence>
<feature type="transmembrane region" description="Helical" evidence="3">
    <location>
        <begin position="38"/>
        <end position="58"/>
    </location>
</feature>
<dbReference type="Pfam" id="PF03419">
    <property type="entry name" value="Peptidase_U4"/>
    <property type="match status" value="1"/>
</dbReference>
<dbReference type="GO" id="GO:0006508">
    <property type="term" value="P:proteolysis"/>
    <property type="evidence" value="ECO:0007669"/>
    <property type="project" value="UniProtKB-KW"/>
</dbReference>
<feature type="transmembrane region" description="Helical" evidence="3">
    <location>
        <begin position="133"/>
        <end position="151"/>
    </location>
</feature>
<dbReference type="AlphaFoldDB" id="A0A9D2KN72"/>
<dbReference type="EC" id="3.4.23.-" evidence="1"/>
<reference evidence="4" key="2">
    <citation type="submission" date="2021-04" db="EMBL/GenBank/DDBJ databases">
        <authorList>
            <person name="Gilroy R."/>
        </authorList>
    </citation>
    <scope>NUCLEOTIDE SEQUENCE</scope>
    <source>
        <strain evidence="4">CHK178-16964</strain>
    </source>
</reference>
<comment type="similarity">
    <text evidence="1">Belongs to the peptidase U4 family.</text>
</comment>
<organism evidence="4 5">
    <name type="scientific">Candidatus Lachnoclostridium stercoravium</name>
    <dbReference type="NCBI Taxonomy" id="2838633"/>
    <lineage>
        <taxon>Bacteria</taxon>
        <taxon>Bacillati</taxon>
        <taxon>Bacillota</taxon>
        <taxon>Clostridia</taxon>
        <taxon>Lachnospirales</taxon>
        <taxon>Lachnospiraceae</taxon>
    </lineage>
</organism>